<proteinExistence type="predicted"/>
<organism evidence="2 3">
    <name type="scientific">Candidatus Beckwithbacteria bacterium CG23_combo_of_CG06-09_8_20_14_all_34_8</name>
    <dbReference type="NCBI Taxonomy" id="1974497"/>
    <lineage>
        <taxon>Bacteria</taxon>
        <taxon>Candidatus Beckwithiibacteriota</taxon>
    </lineage>
</organism>
<feature type="transmembrane region" description="Helical" evidence="1">
    <location>
        <begin position="157"/>
        <end position="187"/>
    </location>
</feature>
<feature type="transmembrane region" description="Helical" evidence="1">
    <location>
        <begin position="317"/>
        <end position="335"/>
    </location>
</feature>
<keyword evidence="1" id="KW-0472">Membrane</keyword>
<accession>A0A2H0B6D8</accession>
<comment type="caution">
    <text evidence="2">The sequence shown here is derived from an EMBL/GenBank/DDBJ whole genome shotgun (WGS) entry which is preliminary data.</text>
</comment>
<keyword evidence="1" id="KW-0812">Transmembrane</keyword>
<feature type="transmembrane region" description="Helical" evidence="1">
    <location>
        <begin position="263"/>
        <end position="281"/>
    </location>
</feature>
<feature type="transmembrane region" description="Helical" evidence="1">
    <location>
        <begin position="222"/>
        <end position="243"/>
    </location>
</feature>
<dbReference type="AlphaFoldDB" id="A0A2H0B6D8"/>
<dbReference type="EMBL" id="PCSR01000052">
    <property type="protein sequence ID" value="PIP53206.1"/>
    <property type="molecule type" value="Genomic_DNA"/>
</dbReference>
<keyword evidence="1" id="KW-1133">Transmembrane helix</keyword>
<feature type="transmembrane region" description="Helical" evidence="1">
    <location>
        <begin position="130"/>
        <end position="150"/>
    </location>
</feature>
<dbReference type="Proteomes" id="UP000229459">
    <property type="component" value="Unassembled WGS sequence"/>
</dbReference>
<evidence type="ECO:0000256" key="1">
    <source>
        <dbReference type="SAM" id="Phobius"/>
    </source>
</evidence>
<feature type="transmembrane region" description="Helical" evidence="1">
    <location>
        <begin position="293"/>
        <end position="311"/>
    </location>
</feature>
<feature type="transmembrane region" description="Helical" evidence="1">
    <location>
        <begin position="342"/>
        <end position="362"/>
    </location>
</feature>
<feature type="transmembrane region" description="Helical" evidence="1">
    <location>
        <begin position="108"/>
        <end position="124"/>
    </location>
</feature>
<evidence type="ECO:0000313" key="2">
    <source>
        <dbReference type="EMBL" id="PIP53206.1"/>
    </source>
</evidence>
<feature type="transmembrane region" description="Helical" evidence="1">
    <location>
        <begin position="193"/>
        <end position="215"/>
    </location>
</feature>
<name>A0A2H0B6D8_9BACT</name>
<gene>
    <name evidence="2" type="ORF">COX08_02330</name>
</gene>
<protein>
    <submittedName>
        <fullName evidence="2">Uncharacterized protein</fullName>
    </submittedName>
</protein>
<feature type="transmembrane region" description="Helical" evidence="1">
    <location>
        <begin position="78"/>
        <end position="96"/>
    </location>
</feature>
<evidence type="ECO:0000313" key="3">
    <source>
        <dbReference type="Proteomes" id="UP000229459"/>
    </source>
</evidence>
<reference evidence="2 3" key="1">
    <citation type="submission" date="2017-09" db="EMBL/GenBank/DDBJ databases">
        <title>Depth-based differentiation of microbial function through sediment-hosted aquifers and enrichment of novel symbionts in the deep terrestrial subsurface.</title>
        <authorList>
            <person name="Probst A.J."/>
            <person name="Ladd B."/>
            <person name="Jarett J.K."/>
            <person name="Geller-Mcgrath D.E."/>
            <person name="Sieber C.M."/>
            <person name="Emerson J.B."/>
            <person name="Anantharaman K."/>
            <person name="Thomas B.C."/>
            <person name="Malmstrom R."/>
            <person name="Stieglmeier M."/>
            <person name="Klingl A."/>
            <person name="Woyke T."/>
            <person name="Ryan C.M."/>
            <person name="Banfield J.F."/>
        </authorList>
    </citation>
    <scope>NUCLEOTIDE SEQUENCE [LARGE SCALE GENOMIC DNA]</scope>
    <source>
        <strain evidence="2">CG23_combo_of_CG06-09_8_20_14_all_34_8</strain>
    </source>
</reference>
<sequence>MLPKFIKKINLEDLLILIGLLIRSFLTFSHNYWFDEKVSLNISQFPFLKLLHMAALDNHPPLYYLYLKLFSPLLLDAYLLRFTSVLLGVFSLWVAFKFFSLITNRSTSLIALLIMSLSPLQIYYSTELRMYPLFVFLGLIFYWSITRYLTYPKITNAFYLLISASLLMYTHYFGIILVLTSVVYVFLYYRKHFVKTLLLSFISGLLFLPWFIYTINFTKPGCWCFAPTIGIPAIFASFTVGLMGHFDIFDALTTSRIPLIFKTLYFLNIIYFFILYLLSVFKKINPKISQLQVFIWFPIILTSLISLKINIFSIRSFIVFSPIYYLIVAQILAKIKHKMNLYILISIFTLCSVFILNAIYAWDL</sequence>